<dbReference type="InterPro" id="IPR036388">
    <property type="entry name" value="WH-like_DNA-bd_sf"/>
</dbReference>
<reference evidence="1 2" key="1">
    <citation type="journal article" date="2015" name="Nature">
        <title>rRNA introns, odd ribosomes, and small enigmatic genomes across a large radiation of phyla.</title>
        <authorList>
            <person name="Brown C.T."/>
            <person name="Hug L.A."/>
            <person name="Thomas B.C."/>
            <person name="Sharon I."/>
            <person name="Castelle C.J."/>
            <person name="Singh A."/>
            <person name="Wilkins M.J."/>
            <person name="Williams K.H."/>
            <person name="Banfield J.F."/>
        </authorList>
    </citation>
    <scope>NUCLEOTIDE SEQUENCE [LARGE SCALE GENOMIC DNA]</scope>
</reference>
<comment type="caution">
    <text evidence="1">The sequence shown here is derived from an EMBL/GenBank/DDBJ whole genome shotgun (WGS) entry which is preliminary data.</text>
</comment>
<name>A0A0G1A7E3_9BACT</name>
<evidence type="ECO:0000313" key="1">
    <source>
        <dbReference type="EMBL" id="KKS56967.1"/>
    </source>
</evidence>
<dbReference type="InterPro" id="IPR036390">
    <property type="entry name" value="WH_DNA-bd_sf"/>
</dbReference>
<protein>
    <submittedName>
        <fullName evidence="1">Putative transcriptional regulator</fullName>
    </submittedName>
</protein>
<gene>
    <name evidence="1" type="ORF">UV20_C0004G0063</name>
</gene>
<sequence>MLEHLFGSKTRLKVLKFFLANPDKDFFVRELSRKLGLPINAIRRELGNLSALQVVMDSDKKDSLDKSPGAEKRKYYKLNTGGHLNKELENLLIKDRFSKEQNFISSLKNLSGIEFLLLSGHFVENKGSSVDILLVGTILPKEAEKTIKNFEKETEEELRYTLMKTKEFIFRRDVADKFLSDVLSDKHLILIDKIKVPKSLF</sequence>
<dbReference type="EMBL" id="LCDO01000004">
    <property type="protein sequence ID" value="KKS56967.1"/>
    <property type="molecule type" value="Genomic_DNA"/>
</dbReference>
<dbReference type="Gene3D" id="1.10.10.10">
    <property type="entry name" value="Winged helix-like DNA-binding domain superfamily/Winged helix DNA-binding domain"/>
    <property type="match status" value="1"/>
</dbReference>
<evidence type="ECO:0000313" key="2">
    <source>
        <dbReference type="Proteomes" id="UP000034837"/>
    </source>
</evidence>
<dbReference type="AlphaFoldDB" id="A0A0G1A7E3"/>
<organism evidence="1 2">
    <name type="scientific">Candidatus Magasanikbacteria bacterium GW2011_GWA2_42_32</name>
    <dbReference type="NCBI Taxonomy" id="1619039"/>
    <lineage>
        <taxon>Bacteria</taxon>
        <taxon>Candidatus Magasanikiibacteriota</taxon>
    </lineage>
</organism>
<dbReference type="Proteomes" id="UP000034837">
    <property type="component" value="Unassembled WGS sequence"/>
</dbReference>
<proteinExistence type="predicted"/>
<dbReference type="SUPFAM" id="SSF46785">
    <property type="entry name" value="Winged helix' DNA-binding domain"/>
    <property type="match status" value="1"/>
</dbReference>
<accession>A0A0G1A7E3</accession>